<protein>
    <submittedName>
        <fullName evidence="4">Peptidase M23B</fullName>
    </submittedName>
</protein>
<evidence type="ECO:0000259" key="3">
    <source>
        <dbReference type="Pfam" id="PF01551"/>
    </source>
</evidence>
<name>A0P5N0_9PROT</name>
<dbReference type="InterPro" id="IPR011055">
    <property type="entry name" value="Dup_hybrid_motif"/>
</dbReference>
<dbReference type="InterPro" id="IPR050570">
    <property type="entry name" value="Cell_wall_metabolism_enzyme"/>
</dbReference>
<dbReference type="SUPFAM" id="SSF51261">
    <property type="entry name" value="Duplicated hybrid motif"/>
    <property type="match status" value="1"/>
</dbReference>
<keyword evidence="2" id="KW-0812">Transmembrane</keyword>
<dbReference type="Proteomes" id="UP000054262">
    <property type="component" value="Unassembled WGS sequence"/>
</dbReference>
<organism evidence="4 5">
    <name type="scientific">Methylophilales bacterium HTCC2181</name>
    <dbReference type="NCBI Taxonomy" id="383631"/>
    <lineage>
        <taxon>Bacteria</taxon>
        <taxon>Pseudomonadati</taxon>
        <taxon>Pseudomonadota</taxon>
        <taxon>Betaproteobacteria</taxon>
        <taxon>Nitrosomonadales</taxon>
        <taxon>OM43 clade</taxon>
    </lineage>
</organism>
<proteinExistence type="predicted"/>
<keyword evidence="1" id="KW-0732">Signal</keyword>
<accession>A0P5N0</accession>
<evidence type="ECO:0000313" key="5">
    <source>
        <dbReference type="Proteomes" id="UP000054262"/>
    </source>
</evidence>
<feature type="domain" description="M23ase beta-sheet core" evidence="3">
    <location>
        <begin position="201"/>
        <end position="295"/>
    </location>
</feature>
<dbReference type="OrthoDB" id="9815245at2"/>
<dbReference type="Pfam" id="PF01551">
    <property type="entry name" value="Peptidase_M23"/>
    <property type="match status" value="1"/>
</dbReference>
<keyword evidence="2" id="KW-1133">Transmembrane helix</keyword>
<evidence type="ECO:0000313" key="4">
    <source>
        <dbReference type="EMBL" id="EAV46840.1"/>
    </source>
</evidence>
<keyword evidence="2" id="KW-0472">Membrane</keyword>
<keyword evidence="5" id="KW-1185">Reference proteome</keyword>
<dbReference type="InterPro" id="IPR016047">
    <property type="entry name" value="M23ase_b-sheet_dom"/>
</dbReference>
<feature type="transmembrane region" description="Helical" evidence="2">
    <location>
        <begin position="21"/>
        <end position="39"/>
    </location>
</feature>
<evidence type="ECO:0000256" key="2">
    <source>
        <dbReference type="SAM" id="Phobius"/>
    </source>
</evidence>
<dbReference type="GO" id="GO:0004222">
    <property type="term" value="F:metalloendopeptidase activity"/>
    <property type="evidence" value="ECO:0007669"/>
    <property type="project" value="TreeGrafter"/>
</dbReference>
<evidence type="ECO:0000256" key="1">
    <source>
        <dbReference type="ARBA" id="ARBA00022729"/>
    </source>
</evidence>
<dbReference type="Gene3D" id="2.70.70.10">
    <property type="entry name" value="Glucose Permease (Domain IIA)"/>
    <property type="match status" value="1"/>
</dbReference>
<sequence>MKIILIPKPHKKPISLNLETLVIVGLLSIFLVAFIAYQITIISVKKAEYLNVPLDSETPLNDVLFSASRNENHLDAYIIQISELHTRLINLDRQTERIQDVMKRQLVGGKKLPSLIKKDRLKAQGGPFINDDLSERDISQAIAKLMEKVETREVLYNEMEAMMLKQSVLKNTLPSLYPVAVPYRSSSYGWRHDPILGIRAFHSGLDFSAATGEPIKATASGIVVASGYAPDYGKFVKIKHGDGLETRYAHASKLLVSQGDIVTKEQVIGLVGSTGRSTGPHLHYEIRLHGRSLDPRQYIKK</sequence>
<dbReference type="FunFam" id="2.70.70.10:FF:000006">
    <property type="entry name" value="M23 family peptidase"/>
    <property type="match status" value="1"/>
</dbReference>
<dbReference type="EMBL" id="AAUX01000001">
    <property type="protein sequence ID" value="EAV46840.1"/>
    <property type="molecule type" value="Genomic_DNA"/>
</dbReference>
<comment type="caution">
    <text evidence="4">The sequence shown here is derived from an EMBL/GenBank/DDBJ whole genome shotgun (WGS) entry which is preliminary data.</text>
</comment>
<dbReference type="PANTHER" id="PTHR21666:SF289">
    <property type="entry name" value="L-ALA--D-GLU ENDOPEPTIDASE"/>
    <property type="match status" value="1"/>
</dbReference>
<reference evidence="4 5" key="1">
    <citation type="submission" date="2006-11" db="EMBL/GenBank/DDBJ databases">
        <authorList>
            <person name="Giovannoni S."/>
            <person name="Vergin K."/>
            <person name="Ferriera S."/>
            <person name="Johnson J."/>
            <person name="Kravitz S."/>
            <person name="Beeson K."/>
            <person name="Sutton G."/>
            <person name="Rogers Y.-H."/>
            <person name="Friedman R."/>
            <person name="Frazier M."/>
            <person name="Venter J.C."/>
        </authorList>
    </citation>
    <scope>NUCLEOTIDE SEQUENCE [LARGE SCALE GENOMIC DNA]</scope>
    <source>
        <strain evidence="4 5">HTCC2181</strain>
    </source>
</reference>
<dbReference type="CDD" id="cd12797">
    <property type="entry name" value="M23_peptidase"/>
    <property type="match status" value="1"/>
</dbReference>
<gene>
    <name evidence="4" type="ORF">MB2181_02165</name>
</gene>
<dbReference type="AlphaFoldDB" id="A0P5N0"/>
<dbReference type="PANTHER" id="PTHR21666">
    <property type="entry name" value="PEPTIDASE-RELATED"/>
    <property type="match status" value="1"/>
</dbReference>